<feature type="signal peptide" evidence="16">
    <location>
        <begin position="1"/>
        <end position="32"/>
    </location>
</feature>
<evidence type="ECO:0000256" key="13">
    <source>
        <dbReference type="ARBA" id="ARBA00023237"/>
    </source>
</evidence>
<dbReference type="Proteomes" id="UP001237448">
    <property type="component" value="Unassembled WGS sequence"/>
</dbReference>
<dbReference type="InterPro" id="IPR000531">
    <property type="entry name" value="Beta-barrel_TonB"/>
</dbReference>
<accession>A0ABU0FG53</accession>
<dbReference type="InterPro" id="IPR037066">
    <property type="entry name" value="Plug_dom_sf"/>
</dbReference>
<keyword evidence="9" id="KW-0406">Ion transport</keyword>
<keyword evidence="3 14" id="KW-0813">Transport</keyword>
<dbReference type="Gene3D" id="2.40.170.20">
    <property type="entry name" value="TonB-dependent receptor, beta-barrel domain"/>
    <property type="match status" value="1"/>
</dbReference>
<feature type="domain" description="TonB-dependent receptor-like beta-barrel" evidence="17">
    <location>
        <begin position="254"/>
        <end position="700"/>
    </location>
</feature>
<evidence type="ECO:0000259" key="18">
    <source>
        <dbReference type="Pfam" id="PF07715"/>
    </source>
</evidence>
<evidence type="ECO:0000256" key="10">
    <source>
        <dbReference type="ARBA" id="ARBA00023077"/>
    </source>
</evidence>
<comment type="caution">
    <text evidence="19">The sequence shown here is derived from an EMBL/GenBank/DDBJ whole genome shotgun (WGS) entry which is preliminary data.</text>
</comment>
<dbReference type="NCBIfam" id="NF010651">
    <property type="entry name" value="PRK14050.1"/>
    <property type="match status" value="1"/>
</dbReference>
<organism evidence="19 20">
    <name type="scientific">Labrys monachus</name>
    <dbReference type="NCBI Taxonomy" id="217067"/>
    <lineage>
        <taxon>Bacteria</taxon>
        <taxon>Pseudomonadati</taxon>
        <taxon>Pseudomonadota</taxon>
        <taxon>Alphaproteobacteria</taxon>
        <taxon>Hyphomicrobiales</taxon>
        <taxon>Xanthobacteraceae</taxon>
        <taxon>Labrys</taxon>
    </lineage>
</organism>
<sequence length="731" mass="79736">MVTIKRKIRRSRARLLAVSSALALAAATSAHAQSTGDSGVIQLDPLKVTGSNGSPTGPVVGYVAKNTSAGSKTNTPIQEVPQSVSVIGRDELDAHQPQKVDEALRYTAGVQAQPYGVDSRSDWIRIRGFDATQTGIFLDGLPLYQYSFGGFKIEPFTLERIEVLEGPASVLYGGSNPGGLVNLVSKMPTDEPLHYLETGINSWGHGYGAFDFGGPVDASGVWSYRLTGKLSGGGYETDHAQSLTGVIAPAVTYKPNDDTRLTVLGQYQHDDLDHTGGFLPYVGTVVRAPFGYISRSFYYDEPAADTYNRDQAMIGYQFEHRFNDIWKFRQNVRYSYVNVDESGPYTYGYLDPTTGYPTSTPTAPDNLLYRVGFSQHTIVNTFSADNQAEARFDTGALAHTLLFGLDYKYYNIDQVQASSTATPISASNPVYGASQSSNVPYLDQNYTMHQLGAYVQDQVKFGGGWIATLNGRYDRVWSNSTDKIGSANFSGDTGAFSGRAGLAYEFANGLTPYIAISRSFNPQIGSDAEGQAFKPEFARQYEAGIKYKPAFFDGLITASYFDLTRTNVLTTDPDNTLFQKQIGQVRSRGVEVQGKANVTEALKVTAAFTAYHIQTVKDSDPTVVGKRPDGTPEVLSSLWADYTLQSGVLKGLGFGAGVRYQGSSYADNQNTLKVPSATLFDAGIHYTYDKWNVALNVNNIFNRRYVASCDTAYDCSYGEGRVATLKASYKW</sequence>
<dbReference type="Pfam" id="PF00593">
    <property type="entry name" value="TonB_dep_Rec_b-barrel"/>
    <property type="match status" value="1"/>
</dbReference>
<feature type="chain" id="PRO_5046549577" evidence="16">
    <location>
        <begin position="33"/>
        <end position="731"/>
    </location>
</feature>
<keyword evidence="10 15" id="KW-0798">TonB box</keyword>
<dbReference type="PANTHER" id="PTHR32552">
    <property type="entry name" value="FERRICHROME IRON RECEPTOR-RELATED"/>
    <property type="match status" value="1"/>
</dbReference>
<keyword evidence="5" id="KW-0410">Iron transport</keyword>
<comment type="subcellular location">
    <subcellularLocation>
        <location evidence="1 14">Cell outer membrane</location>
        <topology evidence="1 14">Multi-pass membrane protein</topology>
    </subcellularLocation>
</comment>
<evidence type="ECO:0000256" key="11">
    <source>
        <dbReference type="ARBA" id="ARBA00023136"/>
    </source>
</evidence>
<evidence type="ECO:0000256" key="12">
    <source>
        <dbReference type="ARBA" id="ARBA00023170"/>
    </source>
</evidence>
<evidence type="ECO:0000256" key="2">
    <source>
        <dbReference type="ARBA" id="ARBA00009810"/>
    </source>
</evidence>
<evidence type="ECO:0000256" key="14">
    <source>
        <dbReference type="PROSITE-ProRule" id="PRU01360"/>
    </source>
</evidence>
<comment type="similarity">
    <text evidence="2 14 15">Belongs to the TonB-dependent receptor family.</text>
</comment>
<dbReference type="PROSITE" id="PS52016">
    <property type="entry name" value="TONB_DEPENDENT_REC_3"/>
    <property type="match status" value="1"/>
</dbReference>
<evidence type="ECO:0000313" key="20">
    <source>
        <dbReference type="Proteomes" id="UP001237448"/>
    </source>
</evidence>
<dbReference type="Pfam" id="PF07715">
    <property type="entry name" value="Plug"/>
    <property type="match status" value="1"/>
</dbReference>
<keyword evidence="13 14" id="KW-0998">Cell outer membrane</keyword>
<evidence type="ECO:0000256" key="7">
    <source>
        <dbReference type="ARBA" id="ARBA00022729"/>
    </source>
</evidence>
<dbReference type="CDD" id="cd01347">
    <property type="entry name" value="ligand_gated_channel"/>
    <property type="match status" value="1"/>
</dbReference>
<evidence type="ECO:0000256" key="15">
    <source>
        <dbReference type="RuleBase" id="RU003357"/>
    </source>
</evidence>
<keyword evidence="7 16" id="KW-0732">Signal</keyword>
<evidence type="ECO:0000313" key="19">
    <source>
        <dbReference type="EMBL" id="MDQ0393583.1"/>
    </source>
</evidence>
<evidence type="ECO:0000256" key="6">
    <source>
        <dbReference type="ARBA" id="ARBA00022692"/>
    </source>
</evidence>
<evidence type="ECO:0000256" key="8">
    <source>
        <dbReference type="ARBA" id="ARBA00023004"/>
    </source>
</evidence>
<dbReference type="InterPro" id="IPR010105">
    <property type="entry name" value="TonB_sidphr_rcpt"/>
</dbReference>
<keyword evidence="12 19" id="KW-0675">Receptor</keyword>
<keyword evidence="4 14" id="KW-1134">Transmembrane beta strand</keyword>
<dbReference type="InterPro" id="IPR012910">
    <property type="entry name" value="Plug_dom"/>
</dbReference>
<protein>
    <submittedName>
        <fullName evidence="19">Iron complex outermembrane receptor protein</fullName>
    </submittedName>
</protein>
<keyword evidence="11 14" id="KW-0472">Membrane</keyword>
<evidence type="ECO:0000259" key="17">
    <source>
        <dbReference type="Pfam" id="PF00593"/>
    </source>
</evidence>
<dbReference type="Gene3D" id="2.170.130.10">
    <property type="entry name" value="TonB-dependent receptor, plug domain"/>
    <property type="match status" value="1"/>
</dbReference>
<evidence type="ECO:0000256" key="5">
    <source>
        <dbReference type="ARBA" id="ARBA00022496"/>
    </source>
</evidence>
<dbReference type="RefSeq" id="WP_307429110.1">
    <property type="nucleotide sequence ID" value="NZ_JAUSVK010000001.1"/>
</dbReference>
<dbReference type="PANTHER" id="PTHR32552:SF68">
    <property type="entry name" value="FERRICHROME OUTER MEMBRANE TRANSPORTER_PHAGE RECEPTOR"/>
    <property type="match status" value="1"/>
</dbReference>
<keyword evidence="20" id="KW-1185">Reference proteome</keyword>
<evidence type="ECO:0000256" key="9">
    <source>
        <dbReference type="ARBA" id="ARBA00023065"/>
    </source>
</evidence>
<dbReference type="NCBIfam" id="TIGR01783">
    <property type="entry name" value="TonB-siderophor"/>
    <property type="match status" value="1"/>
</dbReference>
<proteinExistence type="inferred from homology"/>
<keyword evidence="6 14" id="KW-0812">Transmembrane</keyword>
<name>A0ABU0FG53_9HYPH</name>
<dbReference type="SUPFAM" id="SSF56935">
    <property type="entry name" value="Porins"/>
    <property type="match status" value="1"/>
</dbReference>
<dbReference type="EMBL" id="JAUSVK010000001">
    <property type="protein sequence ID" value="MDQ0393583.1"/>
    <property type="molecule type" value="Genomic_DNA"/>
</dbReference>
<feature type="domain" description="TonB-dependent receptor plug" evidence="18">
    <location>
        <begin position="77"/>
        <end position="179"/>
    </location>
</feature>
<dbReference type="InterPro" id="IPR036942">
    <property type="entry name" value="Beta-barrel_TonB_sf"/>
</dbReference>
<evidence type="ECO:0000256" key="4">
    <source>
        <dbReference type="ARBA" id="ARBA00022452"/>
    </source>
</evidence>
<dbReference type="InterPro" id="IPR039426">
    <property type="entry name" value="TonB-dep_rcpt-like"/>
</dbReference>
<gene>
    <name evidence="19" type="ORF">J3R73_003375</name>
</gene>
<evidence type="ECO:0000256" key="3">
    <source>
        <dbReference type="ARBA" id="ARBA00022448"/>
    </source>
</evidence>
<evidence type="ECO:0000256" key="16">
    <source>
        <dbReference type="SAM" id="SignalP"/>
    </source>
</evidence>
<evidence type="ECO:0000256" key="1">
    <source>
        <dbReference type="ARBA" id="ARBA00004571"/>
    </source>
</evidence>
<reference evidence="19 20" key="1">
    <citation type="submission" date="2023-07" db="EMBL/GenBank/DDBJ databases">
        <title>Genomic Encyclopedia of Type Strains, Phase IV (KMG-IV): sequencing the most valuable type-strain genomes for metagenomic binning, comparative biology and taxonomic classification.</title>
        <authorList>
            <person name="Goeker M."/>
        </authorList>
    </citation>
    <scope>NUCLEOTIDE SEQUENCE [LARGE SCALE GENOMIC DNA]</scope>
    <source>
        <strain evidence="19 20">DSM 5896</strain>
    </source>
</reference>
<keyword evidence="8" id="KW-0408">Iron</keyword>